<evidence type="ECO:0000313" key="5">
    <source>
        <dbReference type="Proteomes" id="UP001244136"/>
    </source>
</evidence>
<dbReference type="PANTHER" id="PTHR43248:SF2">
    <property type="entry name" value="PROLYL AMINOPEPTIDASE"/>
    <property type="match status" value="1"/>
</dbReference>
<keyword evidence="2 4" id="KW-0378">Hydrolase</keyword>
<reference evidence="4 5" key="1">
    <citation type="journal article" date="2008" name="Int. J. Syst. Evol. Microbiol.">
        <title>Tessaracoccus flavescens sp. nov., isolated from marine sediment.</title>
        <authorList>
            <person name="Lee D.W."/>
            <person name="Lee S.D."/>
        </authorList>
    </citation>
    <scope>NUCLEOTIDE SEQUENCE [LARGE SCALE GENOMIC DNA]</scope>
    <source>
        <strain evidence="4 5">T21</strain>
    </source>
</reference>
<evidence type="ECO:0000256" key="1">
    <source>
        <dbReference type="ARBA" id="ARBA00010088"/>
    </source>
</evidence>
<keyword evidence="5" id="KW-1185">Reference proteome</keyword>
<dbReference type="InterPro" id="IPR000073">
    <property type="entry name" value="AB_hydrolase_1"/>
</dbReference>
<dbReference type="RefSeq" id="WP_281145177.1">
    <property type="nucleotide sequence ID" value="NZ_CP123967.1"/>
</dbReference>
<dbReference type="PRINTS" id="PR00793">
    <property type="entry name" value="PROAMNOPTASE"/>
</dbReference>
<dbReference type="SUPFAM" id="SSF53474">
    <property type="entry name" value="alpha/beta-Hydrolases"/>
    <property type="match status" value="1"/>
</dbReference>
<dbReference type="Pfam" id="PF00561">
    <property type="entry name" value="Abhydrolase_1"/>
    <property type="match status" value="1"/>
</dbReference>
<dbReference type="Gene3D" id="3.40.50.1820">
    <property type="entry name" value="alpha/beta hydrolase"/>
    <property type="match status" value="1"/>
</dbReference>
<evidence type="ECO:0000313" key="4">
    <source>
        <dbReference type="EMBL" id="WGT47447.1"/>
    </source>
</evidence>
<dbReference type="EMBL" id="CP123967">
    <property type="protein sequence ID" value="WGT47447.1"/>
    <property type="molecule type" value="Genomic_DNA"/>
</dbReference>
<name>A0ABY8PYB3_9ACTN</name>
<organism evidence="4 5">
    <name type="scientific">Tessaracoccus lacteus</name>
    <dbReference type="NCBI Taxonomy" id="3041766"/>
    <lineage>
        <taxon>Bacteria</taxon>
        <taxon>Bacillati</taxon>
        <taxon>Actinomycetota</taxon>
        <taxon>Actinomycetes</taxon>
        <taxon>Propionibacteriales</taxon>
        <taxon>Propionibacteriaceae</taxon>
        <taxon>Tessaracoccus</taxon>
    </lineage>
</organism>
<comment type="similarity">
    <text evidence="1">Belongs to the peptidase S33 family.</text>
</comment>
<dbReference type="InterPro" id="IPR029058">
    <property type="entry name" value="AB_hydrolase_fold"/>
</dbReference>
<dbReference type="GO" id="GO:0016787">
    <property type="term" value="F:hydrolase activity"/>
    <property type="evidence" value="ECO:0007669"/>
    <property type="project" value="UniProtKB-KW"/>
</dbReference>
<protein>
    <submittedName>
        <fullName evidence="4">Alpha/beta fold hydrolase</fullName>
    </submittedName>
</protein>
<dbReference type="Proteomes" id="UP001244136">
    <property type="component" value="Chromosome"/>
</dbReference>
<feature type="domain" description="AB hydrolase-1" evidence="3">
    <location>
        <begin position="51"/>
        <end position="205"/>
    </location>
</feature>
<dbReference type="InterPro" id="IPR051601">
    <property type="entry name" value="Serine_prot/Carboxylest_S33"/>
</dbReference>
<evidence type="ECO:0000259" key="3">
    <source>
        <dbReference type="Pfam" id="PF00561"/>
    </source>
</evidence>
<sequence length="415" mass="45739">MTHTTRRMQDLIVDEHHFSAPLVWRDEADARTIDVYASVVSREGGEELPFLLYLQGGPGHEAPRPLRNPTGPGWLDAALKEHRVVFLDQRGTGRSTPVGDRDLASPTDVVVEHLTHLRADSIIRDAEALRERLGVEKWSVLGQSFGGFCTLTYLSTAAASLDKVYFTGGLSAIGKTPDEVYGVTYDKMRWANANYYRRFPEHRAVVERLVGLADRGELVLPDGEVVSVSRIRSLGSLLGGDNGWQTLHALLELDPGTNAFAHDLAAALPFGGRNPLYYVLHESCYADGVATRWAADRAEPEDFRADPTLLTGEHVRREWADTVPAFRPWREVADQLAEVTWPKLYDADAIAASGAVGAAAVYFNDVYVPAELSLATASLMPGLRPWVTNQFEHSGLRAADVLPRLIDLAHGRLVR</sequence>
<dbReference type="InterPro" id="IPR002410">
    <property type="entry name" value="Peptidase_S33"/>
</dbReference>
<dbReference type="PANTHER" id="PTHR43248">
    <property type="entry name" value="2-SUCCINYL-6-HYDROXY-2,4-CYCLOHEXADIENE-1-CARBOXYLATE SYNTHASE"/>
    <property type="match status" value="1"/>
</dbReference>
<evidence type="ECO:0000256" key="2">
    <source>
        <dbReference type="ARBA" id="ARBA00022801"/>
    </source>
</evidence>
<proteinExistence type="inferred from homology"/>
<accession>A0ABY8PYB3</accession>
<gene>
    <name evidence="4" type="ORF">QH948_01280</name>
</gene>